<sequence length="293" mass="32138">MPMTGPAGGLWPTLLAKAGFFYTKTADQVACFCCGGRLKTWEAGDSPMNEHKRFFPQCSFVTGRDSSNVPLGEAAKEHLCITAPGDCRQNEPPSVVRLSSAGLGQESVPVSMHKLQEMMLERDRLESYRDWPPSAYACPETLAKTSLYYTGIADHVRCAFCNVTLCDWKPDDVPLLKHLTSFPSCAFLEGPGPAGNVSTGDTNANIQQRSQNAVINSSPSLPPQDRNSSNFSGKTPCFNYQGACGFPVADRMVRARMDTTRVRCVLDKGYPYELVYDVIKHHLTSTGEGKFSF</sequence>
<proteinExistence type="predicted"/>
<gene>
    <name evidence="1" type="ORF">NP493_354g01007</name>
</gene>
<dbReference type="GO" id="GO:0051726">
    <property type="term" value="P:regulation of cell cycle"/>
    <property type="evidence" value="ECO:0007669"/>
    <property type="project" value="TreeGrafter"/>
</dbReference>
<keyword evidence="2" id="KW-1185">Reference proteome</keyword>
<dbReference type="InterPro" id="IPR001370">
    <property type="entry name" value="BIR_rpt"/>
</dbReference>
<accession>A0AAD9L3I8</accession>
<dbReference type="PANTHER" id="PTHR10044:SF139">
    <property type="entry name" value="DEATH-ASSOCIATED INHIBITOR OF APOPTOSIS 2"/>
    <property type="match status" value="1"/>
</dbReference>
<dbReference type="GO" id="GO:0005737">
    <property type="term" value="C:cytoplasm"/>
    <property type="evidence" value="ECO:0007669"/>
    <property type="project" value="TreeGrafter"/>
</dbReference>
<organism evidence="1 2">
    <name type="scientific">Ridgeia piscesae</name>
    <name type="common">Tubeworm</name>
    <dbReference type="NCBI Taxonomy" id="27915"/>
    <lineage>
        <taxon>Eukaryota</taxon>
        <taxon>Metazoa</taxon>
        <taxon>Spiralia</taxon>
        <taxon>Lophotrochozoa</taxon>
        <taxon>Annelida</taxon>
        <taxon>Polychaeta</taxon>
        <taxon>Sedentaria</taxon>
        <taxon>Canalipalpata</taxon>
        <taxon>Sabellida</taxon>
        <taxon>Siboglinidae</taxon>
        <taxon>Ridgeia</taxon>
    </lineage>
</organism>
<evidence type="ECO:0000313" key="2">
    <source>
        <dbReference type="Proteomes" id="UP001209878"/>
    </source>
</evidence>
<dbReference type="Proteomes" id="UP001209878">
    <property type="component" value="Unassembled WGS sequence"/>
</dbReference>
<dbReference type="Gene3D" id="1.10.1170.10">
    <property type="entry name" value="Inhibitor Of Apoptosis Protein (2mihbC-IAP-1), Chain A"/>
    <property type="match status" value="2"/>
</dbReference>
<protein>
    <submittedName>
        <fullName evidence="1">Uncharacterized protein</fullName>
    </submittedName>
</protein>
<dbReference type="GO" id="GO:0043066">
    <property type="term" value="P:negative regulation of apoptotic process"/>
    <property type="evidence" value="ECO:0007669"/>
    <property type="project" value="TreeGrafter"/>
</dbReference>
<dbReference type="Pfam" id="PF00653">
    <property type="entry name" value="BIR"/>
    <property type="match status" value="2"/>
</dbReference>
<comment type="caution">
    <text evidence="1">The sequence shown here is derived from an EMBL/GenBank/DDBJ whole genome shotgun (WGS) entry which is preliminary data.</text>
</comment>
<dbReference type="PROSITE" id="PS50143">
    <property type="entry name" value="BIR_REPEAT_2"/>
    <property type="match status" value="2"/>
</dbReference>
<name>A0AAD9L3I8_RIDPI</name>
<dbReference type="GO" id="GO:0043027">
    <property type="term" value="F:cysteine-type endopeptidase inhibitor activity involved in apoptotic process"/>
    <property type="evidence" value="ECO:0007669"/>
    <property type="project" value="TreeGrafter"/>
</dbReference>
<dbReference type="EMBL" id="JAODUO010000354">
    <property type="protein sequence ID" value="KAK2182416.1"/>
    <property type="molecule type" value="Genomic_DNA"/>
</dbReference>
<dbReference type="SUPFAM" id="SSF57924">
    <property type="entry name" value="Inhibitor of apoptosis (IAP) repeat"/>
    <property type="match status" value="2"/>
</dbReference>
<dbReference type="AlphaFoldDB" id="A0AAD9L3I8"/>
<dbReference type="InterPro" id="IPR050784">
    <property type="entry name" value="IAP"/>
</dbReference>
<dbReference type="SMART" id="SM00238">
    <property type="entry name" value="BIR"/>
    <property type="match status" value="2"/>
</dbReference>
<reference evidence="1" key="1">
    <citation type="journal article" date="2023" name="Mol. Biol. Evol.">
        <title>Third-Generation Sequencing Reveals the Adaptive Role of the Epigenome in Three Deep-Sea Polychaetes.</title>
        <authorList>
            <person name="Perez M."/>
            <person name="Aroh O."/>
            <person name="Sun Y."/>
            <person name="Lan Y."/>
            <person name="Juniper S.K."/>
            <person name="Young C.R."/>
            <person name="Angers B."/>
            <person name="Qian P.Y."/>
        </authorList>
    </citation>
    <scope>NUCLEOTIDE SEQUENCE</scope>
    <source>
        <strain evidence="1">R07B-5</strain>
    </source>
</reference>
<dbReference type="CDD" id="cd00022">
    <property type="entry name" value="BIR"/>
    <property type="match status" value="2"/>
</dbReference>
<dbReference type="PANTHER" id="PTHR10044">
    <property type="entry name" value="INHIBITOR OF APOPTOSIS"/>
    <property type="match status" value="1"/>
</dbReference>
<evidence type="ECO:0000313" key="1">
    <source>
        <dbReference type="EMBL" id="KAK2182416.1"/>
    </source>
</evidence>
<dbReference type="GO" id="GO:0005634">
    <property type="term" value="C:nucleus"/>
    <property type="evidence" value="ECO:0007669"/>
    <property type="project" value="TreeGrafter"/>
</dbReference>